<keyword evidence="3" id="KW-0378">Hydrolase</keyword>
<dbReference type="PaxDb" id="3880-AES76042"/>
<reference evidence="5 7" key="1">
    <citation type="journal article" date="2011" name="Nature">
        <title>The Medicago genome provides insight into the evolution of rhizobial symbioses.</title>
        <authorList>
            <person name="Young N.D."/>
            <person name="Debelle F."/>
            <person name="Oldroyd G.E."/>
            <person name="Geurts R."/>
            <person name="Cannon S.B."/>
            <person name="Udvardi M.K."/>
            <person name="Benedito V.A."/>
            <person name="Mayer K.F."/>
            <person name="Gouzy J."/>
            <person name="Schoof H."/>
            <person name="Van de Peer Y."/>
            <person name="Proost S."/>
            <person name="Cook D.R."/>
            <person name="Meyers B.C."/>
            <person name="Spannagl M."/>
            <person name="Cheung F."/>
            <person name="De Mita S."/>
            <person name="Krishnakumar V."/>
            <person name="Gundlach H."/>
            <person name="Zhou S."/>
            <person name="Mudge J."/>
            <person name="Bharti A.K."/>
            <person name="Murray J.D."/>
            <person name="Naoumkina M.A."/>
            <person name="Rosen B."/>
            <person name="Silverstein K.A."/>
            <person name="Tang H."/>
            <person name="Rombauts S."/>
            <person name="Zhao P.X."/>
            <person name="Zhou P."/>
            <person name="Barbe V."/>
            <person name="Bardou P."/>
            <person name="Bechner M."/>
            <person name="Bellec A."/>
            <person name="Berger A."/>
            <person name="Berges H."/>
            <person name="Bidwell S."/>
            <person name="Bisseling T."/>
            <person name="Choisne N."/>
            <person name="Couloux A."/>
            <person name="Denny R."/>
            <person name="Deshpande S."/>
            <person name="Dai X."/>
            <person name="Doyle J.J."/>
            <person name="Dudez A.M."/>
            <person name="Farmer A.D."/>
            <person name="Fouteau S."/>
            <person name="Franken C."/>
            <person name="Gibelin C."/>
            <person name="Gish J."/>
            <person name="Goldstein S."/>
            <person name="Gonzalez A.J."/>
            <person name="Green P.J."/>
            <person name="Hallab A."/>
            <person name="Hartog M."/>
            <person name="Hua A."/>
            <person name="Humphray S.J."/>
            <person name="Jeong D.H."/>
            <person name="Jing Y."/>
            <person name="Jocker A."/>
            <person name="Kenton S.M."/>
            <person name="Kim D.J."/>
            <person name="Klee K."/>
            <person name="Lai H."/>
            <person name="Lang C."/>
            <person name="Lin S."/>
            <person name="Macmil S.L."/>
            <person name="Magdelenat G."/>
            <person name="Matthews L."/>
            <person name="McCorrison J."/>
            <person name="Monaghan E.L."/>
            <person name="Mun J.H."/>
            <person name="Najar F.Z."/>
            <person name="Nicholson C."/>
            <person name="Noirot C."/>
            <person name="O'Bleness M."/>
            <person name="Paule C.R."/>
            <person name="Poulain J."/>
            <person name="Prion F."/>
            <person name="Qin B."/>
            <person name="Qu C."/>
            <person name="Retzel E.F."/>
            <person name="Riddle C."/>
            <person name="Sallet E."/>
            <person name="Samain S."/>
            <person name="Samson N."/>
            <person name="Sanders I."/>
            <person name="Saurat O."/>
            <person name="Scarpelli C."/>
            <person name="Schiex T."/>
            <person name="Segurens B."/>
            <person name="Severin A.J."/>
            <person name="Sherrier D.J."/>
            <person name="Shi R."/>
            <person name="Sims S."/>
            <person name="Singer S.R."/>
            <person name="Sinharoy S."/>
            <person name="Sterck L."/>
            <person name="Viollet A."/>
            <person name="Wang B.B."/>
            <person name="Wang K."/>
            <person name="Wang M."/>
            <person name="Wang X."/>
            <person name="Warfsmann J."/>
            <person name="Weissenbach J."/>
            <person name="White D.D."/>
            <person name="White J.D."/>
            <person name="Wiley G.B."/>
            <person name="Wincker P."/>
            <person name="Xing Y."/>
            <person name="Yang L."/>
            <person name="Yao Z."/>
            <person name="Ying F."/>
            <person name="Zhai J."/>
            <person name="Zhou L."/>
            <person name="Zuber A."/>
            <person name="Denarie J."/>
            <person name="Dixon R.A."/>
            <person name="May G.D."/>
            <person name="Schwartz D.C."/>
            <person name="Rogers J."/>
            <person name="Quetier F."/>
            <person name="Town C.D."/>
            <person name="Roe B.A."/>
        </authorList>
    </citation>
    <scope>NUCLEOTIDE SEQUENCE [LARGE SCALE GENOMIC DNA]</scope>
    <source>
        <strain evidence="5">A17</strain>
        <strain evidence="6 7">cv. Jemalong A17</strain>
    </source>
</reference>
<feature type="domain" description="Ubiquitin-like protease family profile" evidence="4">
    <location>
        <begin position="1"/>
        <end position="101"/>
    </location>
</feature>
<proteinExistence type="inferred from homology"/>
<organism evidence="5 7">
    <name type="scientific">Medicago truncatula</name>
    <name type="common">Barrel medic</name>
    <name type="synonym">Medicago tribuloides</name>
    <dbReference type="NCBI Taxonomy" id="3880"/>
    <lineage>
        <taxon>Eukaryota</taxon>
        <taxon>Viridiplantae</taxon>
        <taxon>Streptophyta</taxon>
        <taxon>Embryophyta</taxon>
        <taxon>Tracheophyta</taxon>
        <taxon>Spermatophyta</taxon>
        <taxon>Magnoliopsida</taxon>
        <taxon>eudicotyledons</taxon>
        <taxon>Gunneridae</taxon>
        <taxon>Pentapetalae</taxon>
        <taxon>rosids</taxon>
        <taxon>fabids</taxon>
        <taxon>Fabales</taxon>
        <taxon>Fabaceae</taxon>
        <taxon>Papilionoideae</taxon>
        <taxon>50 kb inversion clade</taxon>
        <taxon>NPAAA clade</taxon>
        <taxon>Hologalegina</taxon>
        <taxon>IRL clade</taxon>
        <taxon>Trifolieae</taxon>
        <taxon>Medicago</taxon>
    </lineage>
</organism>
<name>G7KPS5_MEDTR</name>
<keyword evidence="2 5" id="KW-0645">Protease</keyword>
<dbReference type="PROSITE" id="PS50600">
    <property type="entry name" value="ULP_PROTEASE"/>
    <property type="match status" value="1"/>
</dbReference>
<dbReference type="SUPFAM" id="SSF54001">
    <property type="entry name" value="Cysteine proteinases"/>
    <property type="match status" value="1"/>
</dbReference>
<evidence type="ECO:0000313" key="7">
    <source>
        <dbReference type="Proteomes" id="UP000002051"/>
    </source>
</evidence>
<dbReference type="AlphaFoldDB" id="G7KPS5"/>
<dbReference type="EMBL" id="CM001222">
    <property type="protein sequence ID" value="AES76042.1"/>
    <property type="molecule type" value="Genomic_DNA"/>
</dbReference>
<evidence type="ECO:0000256" key="1">
    <source>
        <dbReference type="ARBA" id="ARBA00005234"/>
    </source>
</evidence>
<dbReference type="HOGENOM" id="CLU_2295895_0_0_1"/>
<gene>
    <name evidence="5" type="ordered locus">MTR_6g069440</name>
</gene>
<dbReference type="EnsemblPlants" id="AES76042">
    <property type="protein sequence ID" value="AES76042"/>
    <property type="gene ID" value="MTR_6g069440"/>
</dbReference>
<dbReference type="GO" id="GO:0006508">
    <property type="term" value="P:proteolysis"/>
    <property type="evidence" value="ECO:0007669"/>
    <property type="project" value="UniProtKB-KW"/>
</dbReference>
<protein>
    <submittedName>
        <fullName evidence="5">Ulp1 protease family, carboxy-terminal domain protein</fullName>
    </submittedName>
</protein>
<dbReference type="Proteomes" id="UP000002051">
    <property type="component" value="Chromosome 6"/>
</dbReference>
<dbReference type="Pfam" id="PF02902">
    <property type="entry name" value="Peptidase_C48"/>
    <property type="match status" value="1"/>
</dbReference>
<comment type="similarity">
    <text evidence="1">Belongs to the peptidase C48 family.</text>
</comment>
<evidence type="ECO:0000256" key="2">
    <source>
        <dbReference type="ARBA" id="ARBA00022670"/>
    </source>
</evidence>
<dbReference type="Gene3D" id="3.40.395.10">
    <property type="entry name" value="Adenoviral Proteinase, Chain A"/>
    <property type="match status" value="1"/>
</dbReference>
<keyword evidence="7" id="KW-1185">Reference proteome</keyword>
<reference evidence="6" key="3">
    <citation type="submission" date="2015-04" db="UniProtKB">
        <authorList>
            <consortium name="EnsemblPlants"/>
        </authorList>
    </citation>
    <scope>IDENTIFICATION</scope>
    <source>
        <strain evidence="6">cv. Jemalong A17</strain>
    </source>
</reference>
<dbReference type="InterPro" id="IPR003653">
    <property type="entry name" value="Peptidase_C48_C"/>
</dbReference>
<sequence>MCYTGRKYWQKVNLGSWDIEKTRKTRMPDCPVDQKNFIPMNDRGVHWYLMVVDFSERKMYVLDSASTDERKLLRQRDVLRLMIHFMIAESSYRSTLSPEDS</sequence>
<reference evidence="5 7" key="2">
    <citation type="journal article" date="2014" name="BMC Genomics">
        <title>An improved genome release (version Mt4.0) for the model legume Medicago truncatula.</title>
        <authorList>
            <person name="Tang H."/>
            <person name="Krishnakumar V."/>
            <person name="Bidwell S."/>
            <person name="Rosen B."/>
            <person name="Chan A."/>
            <person name="Zhou S."/>
            <person name="Gentzbittel L."/>
            <person name="Childs K.L."/>
            <person name="Yandell M."/>
            <person name="Gundlach H."/>
            <person name="Mayer K.F."/>
            <person name="Schwartz D.C."/>
            <person name="Town C.D."/>
        </authorList>
    </citation>
    <scope>GENOME REANNOTATION</scope>
    <source>
        <strain evidence="6 7">cv. Jemalong A17</strain>
    </source>
</reference>
<dbReference type="InterPro" id="IPR038765">
    <property type="entry name" value="Papain-like_cys_pep_sf"/>
</dbReference>
<evidence type="ECO:0000259" key="4">
    <source>
        <dbReference type="PROSITE" id="PS50600"/>
    </source>
</evidence>
<dbReference type="GO" id="GO:0008234">
    <property type="term" value="F:cysteine-type peptidase activity"/>
    <property type="evidence" value="ECO:0007669"/>
    <property type="project" value="InterPro"/>
</dbReference>
<evidence type="ECO:0000313" key="5">
    <source>
        <dbReference type="EMBL" id="AES76042.1"/>
    </source>
</evidence>
<evidence type="ECO:0000256" key="3">
    <source>
        <dbReference type="ARBA" id="ARBA00022801"/>
    </source>
</evidence>
<evidence type="ECO:0000313" key="6">
    <source>
        <dbReference type="EnsemblPlants" id="AES76042"/>
    </source>
</evidence>
<accession>G7KPS5</accession>